<protein>
    <submittedName>
        <fullName evidence="3">Uncharacterized protein</fullName>
    </submittedName>
</protein>
<keyword evidence="4" id="KW-1185">Reference proteome</keyword>
<feature type="coiled-coil region" evidence="1">
    <location>
        <begin position="433"/>
        <end position="481"/>
    </location>
</feature>
<evidence type="ECO:0000256" key="2">
    <source>
        <dbReference type="SAM" id="MobiDB-lite"/>
    </source>
</evidence>
<evidence type="ECO:0000313" key="4">
    <source>
        <dbReference type="Proteomes" id="UP000799771"/>
    </source>
</evidence>
<organism evidence="3 4">
    <name type="scientific">Dothidotthia symphoricarpi CBS 119687</name>
    <dbReference type="NCBI Taxonomy" id="1392245"/>
    <lineage>
        <taxon>Eukaryota</taxon>
        <taxon>Fungi</taxon>
        <taxon>Dikarya</taxon>
        <taxon>Ascomycota</taxon>
        <taxon>Pezizomycotina</taxon>
        <taxon>Dothideomycetes</taxon>
        <taxon>Pleosporomycetidae</taxon>
        <taxon>Pleosporales</taxon>
        <taxon>Dothidotthiaceae</taxon>
        <taxon>Dothidotthia</taxon>
    </lineage>
</organism>
<dbReference type="GeneID" id="54412370"/>
<proteinExistence type="predicted"/>
<reference evidence="3" key="1">
    <citation type="journal article" date="2020" name="Stud. Mycol.">
        <title>101 Dothideomycetes genomes: a test case for predicting lifestyles and emergence of pathogens.</title>
        <authorList>
            <person name="Haridas S."/>
            <person name="Albert R."/>
            <person name="Binder M."/>
            <person name="Bloem J."/>
            <person name="Labutti K."/>
            <person name="Salamov A."/>
            <person name="Andreopoulos B."/>
            <person name="Baker S."/>
            <person name="Barry K."/>
            <person name="Bills G."/>
            <person name="Bluhm B."/>
            <person name="Cannon C."/>
            <person name="Castanera R."/>
            <person name="Culley D."/>
            <person name="Daum C."/>
            <person name="Ezra D."/>
            <person name="Gonzalez J."/>
            <person name="Henrissat B."/>
            <person name="Kuo A."/>
            <person name="Liang C."/>
            <person name="Lipzen A."/>
            <person name="Lutzoni F."/>
            <person name="Magnuson J."/>
            <person name="Mondo S."/>
            <person name="Nolan M."/>
            <person name="Ohm R."/>
            <person name="Pangilinan J."/>
            <person name="Park H.-J."/>
            <person name="Ramirez L."/>
            <person name="Alfaro M."/>
            <person name="Sun H."/>
            <person name="Tritt A."/>
            <person name="Yoshinaga Y."/>
            <person name="Zwiers L.-H."/>
            <person name="Turgeon B."/>
            <person name="Goodwin S."/>
            <person name="Spatafora J."/>
            <person name="Crous P."/>
            <person name="Grigoriev I."/>
        </authorList>
    </citation>
    <scope>NUCLEOTIDE SEQUENCE</scope>
    <source>
        <strain evidence="3">CBS 119687</strain>
    </source>
</reference>
<feature type="region of interest" description="Disordered" evidence="2">
    <location>
        <begin position="239"/>
        <end position="264"/>
    </location>
</feature>
<gene>
    <name evidence="3" type="ORF">P153DRAFT_401758</name>
</gene>
<dbReference type="RefSeq" id="XP_033518101.1">
    <property type="nucleotide sequence ID" value="XM_033671938.1"/>
</dbReference>
<dbReference type="AlphaFoldDB" id="A0A6A5ZY51"/>
<name>A0A6A5ZY51_9PLEO</name>
<keyword evidence="1" id="KW-0175">Coiled coil</keyword>
<sequence length="496" mass="55775">MSDGRVELTVASFHVAVDIFAEHDPSASLRAFERLSDSAIGLSAFPKLIIRNKALLEQFWHVCIWLGVHLHVRKAIDPQSSSSATAIDWFAQQFSLQHNDWGSGLEWKWRSTKHSRFSHSDWFADVPLPENPSKAFCEQLAKIAKHPQTTLQDFKRTFPIFLQDFFDTNRTGLHKRRLHDQGRFRIGSAELKHYYTAHIDLRAAEWATNNLPPAPKQRRVSGAADLEVENVRCSEKALDNLPDDSVLNQPVPEESTSFASPRRFPPHSPHFSPLDFSDEVTVLTQFLPDDMTLRSGFSPATRANSRESRGSVIAPSLSERVARAVAPEMQDLYKAAEQLQSARAARDRARVDADAIKDQFNEQEEVEYKDFDDLQERHQVATSKVSSAQGQSDLLEQAKALRVSTFGEDDFFDNILTLAQGEMAEFTARVHVLETWKNDIAAADDALDAANSAVEQAMAPVKKLKEEIVEELENCKRAVEAVDFSPPSASKRARNV</sequence>
<accession>A0A6A5ZY51</accession>
<evidence type="ECO:0000256" key="1">
    <source>
        <dbReference type="SAM" id="Coils"/>
    </source>
</evidence>
<evidence type="ECO:0000313" key="3">
    <source>
        <dbReference type="EMBL" id="KAF2123707.1"/>
    </source>
</evidence>
<dbReference type="Proteomes" id="UP000799771">
    <property type="component" value="Unassembled WGS sequence"/>
</dbReference>
<dbReference type="EMBL" id="ML977523">
    <property type="protein sequence ID" value="KAF2123707.1"/>
    <property type="molecule type" value="Genomic_DNA"/>
</dbReference>